<evidence type="ECO:0000256" key="5">
    <source>
        <dbReference type="ARBA" id="ARBA00022989"/>
    </source>
</evidence>
<evidence type="ECO:0000256" key="7">
    <source>
        <dbReference type="SAM" id="Phobius"/>
    </source>
</evidence>
<dbReference type="AlphaFoldDB" id="A0A8J3CF89"/>
<dbReference type="Gene3D" id="3.40.50.300">
    <property type="entry name" value="P-loop containing nucleotide triphosphate hydrolases"/>
    <property type="match status" value="1"/>
</dbReference>
<dbReference type="PANTHER" id="PTHR24221">
    <property type="entry name" value="ATP-BINDING CASSETTE SUB-FAMILY B"/>
    <property type="match status" value="1"/>
</dbReference>
<evidence type="ECO:0000259" key="8">
    <source>
        <dbReference type="PROSITE" id="PS50893"/>
    </source>
</evidence>
<dbReference type="RefSeq" id="WP_189058310.1">
    <property type="nucleotide sequence ID" value="NZ_BMMK01000013.1"/>
</dbReference>
<keyword evidence="3" id="KW-0547">Nucleotide-binding</keyword>
<evidence type="ECO:0000256" key="6">
    <source>
        <dbReference type="ARBA" id="ARBA00023136"/>
    </source>
</evidence>
<keyword evidence="6 7" id="KW-0472">Membrane</keyword>
<feature type="transmembrane region" description="Helical" evidence="7">
    <location>
        <begin position="157"/>
        <end position="181"/>
    </location>
</feature>
<feature type="transmembrane region" description="Helical" evidence="7">
    <location>
        <begin position="129"/>
        <end position="151"/>
    </location>
</feature>
<feature type="transmembrane region" description="Helical" evidence="7">
    <location>
        <begin position="269"/>
        <end position="285"/>
    </location>
</feature>
<sequence length="552" mass="58225">MSAAVVPKPLHGRRALLFAGLVALGLGHALAAIAWSLLVRAMIHRLGAPQQATGWLPGAGSTALGLALATAAMLGLERVLAERLGQSWVNDLRVTVFEHIARTPVREYRRSTGATSLRFVGDMTALRRWAALGLAKLAVAVPMLAGCLVALTLASPLVAATVGVVVLGGFLGIQALTPRLYETSVEARRRRARVAAHVTERVRSRLVMQAYGQEDKERRLLHRRSSRLAGAMVRRARMVGAVRATGEATIMIATGTALVAAFIAGVDAAAAAGALAVIGILTTPLRDLTRVAEYRVGATVSMERLAATLRRPIRPRLDSGEVVEPPEGAGTLSVRNVSVTGVLSRVSVELPGGSTVALVGPNGSGKSSLLTVLAGLLLPDSGQVLLDGVDLRAVDEQELRRMIRLVGPDLPLLRGTVADNIRYAAPDADEEAVAEAIRLSGLDEVLAELPDGPRTRVGEGGTGLSAGQRQRVALARAVLGRPRVLLLDEADAHLDPTAATAVDRLIAGFPGTVVVVTHRPERINSVQMVWRLRGGQVEVGTDGWREQLTAWA</sequence>
<comment type="caution">
    <text evidence="10">The sequence shown here is derived from an EMBL/GenBank/DDBJ whole genome shotgun (WGS) entry which is preliminary data.</text>
</comment>
<reference evidence="10" key="1">
    <citation type="journal article" date="2014" name="Int. J. Syst. Evol. Microbiol.">
        <title>Complete genome sequence of Corynebacterium casei LMG S-19264T (=DSM 44701T), isolated from a smear-ripened cheese.</title>
        <authorList>
            <consortium name="US DOE Joint Genome Institute (JGI-PGF)"/>
            <person name="Walter F."/>
            <person name="Albersmeier A."/>
            <person name="Kalinowski J."/>
            <person name="Ruckert C."/>
        </authorList>
    </citation>
    <scope>NUCLEOTIDE SEQUENCE</scope>
    <source>
        <strain evidence="10">CGMCC 4.5737</strain>
    </source>
</reference>
<dbReference type="PROSITE" id="PS00211">
    <property type="entry name" value="ABC_TRANSPORTER_1"/>
    <property type="match status" value="1"/>
</dbReference>
<evidence type="ECO:0000313" key="10">
    <source>
        <dbReference type="EMBL" id="GGM57840.1"/>
    </source>
</evidence>
<evidence type="ECO:0000256" key="3">
    <source>
        <dbReference type="ARBA" id="ARBA00022741"/>
    </source>
</evidence>
<keyword evidence="5 7" id="KW-1133">Transmembrane helix</keyword>
<keyword evidence="4" id="KW-0067">ATP-binding</keyword>
<comment type="subcellular location">
    <subcellularLocation>
        <location evidence="1">Cell membrane</location>
        <topology evidence="1">Multi-pass membrane protein</topology>
    </subcellularLocation>
</comment>
<evidence type="ECO:0000256" key="4">
    <source>
        <dbReference type="ARBA" id="ARBA00022840"/>
    </source>
</evidence>
<protein>
    <recommendedName>
        <fullName evidence="12">ABC transporter ATP-binding protein</fullName>
    </recommendedName>
</protein>
<dbReference type="GO" id="GO:0005886">
    <property type="term" value="C:plasma membrane"/>
    <property type="evidence" value="ECO:0007669"/>
    <property type="project" value="UniProtKB-SubCell"/>
</dbReference>
<feature type="transmembrane region" description="Helical" evidence="7">
    <location>
        <begin position="55"/>
        <end position="76"/>
    </location>
</feature>
<reference evidence="10" key="2">
    <citation type="submission" date="2020-09" db="EMBL/GenBank/DDBJ databases">
        <authorList>
            <person name="Sun Q."/>
            <person name="Zhou Y."/>
        </authorList>
    </citation>
    <scope>NUCLEOTIDE SEQUENCE</scope>
    <source>
        <strain evidence="10">CGMCC 4.5737</strain>
    </source>
</reference>
<evidence type="ECO:0000256" key="2">
    <source>
        <dbReference type="ARBA" id="ARBA00022692"/>
    </source>
</evidence>
<dbReference type="GO" id="GO:0140359">
    <property type="term" value="F:ABC-type transporter activity"/>
    <property type="evidence" value="ECO:0007669"/>
    <property type="project" value="InterPro"/>
</dbReference>
<dbReference type="Pfam" id="PF00664">
    <property type="entry name" value="ABC_membrane"/>
    <property type="match status" value="1"/>
</dbReference>
<name>A0A8J3CF89_9PSEU</name>
<dbReference type="InterPro" id="IPR017871">
    <property type="entry name" value="ABC_transporter-like_CS"/>
</dbReference>
<proteinExistence type="predicted"/>
<dbReference type="GO" id="GO:0016887">
    <property type="term" value="F:ATP hydrolysis activity"/>
    <property type="evidence" value="ECO:0007669"/>
    <property type="project" value="InterPro"/>
</dbReference>
<organism evidence="10 11">
    <name type="scientific">Longimycelium tulufanense</name>
    <dbReference type="NCBI Taxonomy" id="907463"/>
    <lineage>
        <taxon>Bacteria</taxon>
        <taxon>Bacillati</taxon>
        <taxon>Actinomycetota</taxon>
        <taxon>Actinomycetes</taxon>
        <taxon>Pseudonocardiales</taxon>
        <taxon>Pseudonocardiaceae</taxon>
        <taxon>Longimycelium</taxon>
    </lineage>
</organism>
<evidence type="ECO:0008006" key="12">
    <source>
        <dbReference type="Google" id="ProtNLM"/>
    </source>
</evidence>
<evidence type="ECO:0000259" key="9">
    <source>
        <dbReference type="PROSITE" id="PS50929"/>
    </source>
</evidence>
<gene>
    <name evidence="10" type="ORF">GCM10012275_31300</name>
</gene>
<dbReference type="GO" id="GO:0005524">
    <property type="term" value="F:ATP binding"/>
    <property type="evidence" value="ECO:0007669"/>
    <property type="project" value="UniProtKB-KW"/>
</dbReference>
<evidence type="ECO:0000313" key="11">
    <source>
        <dbReference type="Proteomes" id="UP000637578"/>
    </source>
</evidence>
<dbReference type="GO" id="GO:0034040">
    <property type="term" value="F:ATPase-coupled lipid transmembrane transporter activity"/>
    <property type="evidence" value="ECO:0007669"/>
    <property type="project" value="TreeGrafter"/>
</dbReference>
<dbReference type="Gene3D" id="1.20.1560.10">
    <property type="entry name" value="ABC transporter type 1, transmembrane domain"/>
    <property type="match status" value="1"/>
</dbReference>
<dbReference type="EMBL" id="BMMK01000013">
    <property type="protein sequence ID" value="GGM57840.1"/>
    <property type="molecule type" value="Genomic_DNA"/>
</dbReference>
<dbReference type="InterPro" id="IPR039421">
    <property type="entry name" value="Type_1_exporter"/>
</dbReference>
<dbReference type="InterPro" id="IPR036640">
    <property type="entry name" value="ABC1_TM_sf"/>
</dbReference>
<dbReference type="InterPro" id="IPR003439">
    <property type="entry name" value="ABC_transporter-like_ATP-bd"/>
</dbReference>
<dbReference type="InterPro" id="IPR011527">
    <property type="entry name" value="ABC1_TM_dom"/>
</dbReference>
<keyword evidence="2 7" id="KW-0812">Transmembrane</keyword>
<dbReference type="PANTHER" id="PTHR24221:SF654">
    <property type="entry name" value="ATP-BINDING CASSETTE SUB-FAMILY B MEMBER 6"/>
    <property type="match status" value="1"/>
</dbReference>
<dbReference type="Pfam" id="PF00005">
    <property type="entry name" value="ABC_tran"/>
    <property type="match status" value="1"/>
</dbReference>
<feature type="domain" description="ABC transporter" evidence="8">
    <location>
        <begin position="317"/>
        <end position="552"/>
    </location>
</feature>
<dbReference type="PROSITE" id="PS50929">
    <property type="entry name" value="ABC_TM1F"/>
    <property type="match status" value="1"/>
</dbReference>
<dbReference type="InterPro" id="IPR003593">
    <property type="entry name" value="AAA+_ATPase"/>
</dbReference>
<dbReference type="InterPro" id="IPR027417">
    <property type="entry name" value="P-loop_NTPase"/>
</dbReference>
<dbReference type="SUPFAM" id="SSF52540">
    <property type="entry name" value="P-loop containing nucleoside triphosphate hydrolases"/>
    <property type="match status" value="1"/>
</dbReference>
<dbReference type="PROSITE" id="PS50893">
    <property type="entry name" value="ABC_TRANSPORTER_2"/>
    <property type="match status" value="1"/>
</dbReference>
<evidence type="ECO:0000256" key="1">
    <source>
        <dbReference type="ARBA" id="ARBA00004651"/>
    </source>
</evidence>
<feature type="domain" description="ABC transmembrane type-1" evidence="9">
    <location>
        <begin position="19"/>
        <end position="291"/>
    </location>
</feature>
<dbReference type="SUPFAM" id="SSF90123">
    <property type="entry name" value="ABC transporter transmembrane region"/>
    <property type="match status" value="1"/>
</dbReference>
<dbReference type="SMART" id="SM00382">
    <property type="entry name" value="AAA"/>
    <property type="match status" value="1"/>
</dbReference>
<keyword evidence="11" id="KW-1185">Reference proteome</keyword>
<accession>A0A8J3CF89</accession>
<dbReference type="Proteomes" id="UP000637578">
    <property type="component" value="Unassembled WGS sequence"/>
</dbReference>